<organism evidence="2">
    <name type="scientific">Brassica napus</name>
    <name type="common">Rape</name>
    <dbReference type="NCBI Taxonomy" id="3708"/>
    <lineage>
        <taxon>Eukaryota</taxon>
        <taxon>Viridiplantae</taxon>
        <taxon>Streptophyta</taxon>
        <taxon>Embryophyta</taxon>
        <taxon>Tracheophyta</taxon>
        <taxon>Spermatophyta</taxon>
        <taxon>Magnoliopsida</taxon>
        <taxon>eudicotyledons</taxon>
        <taxon>Gunneridae</taxon>
        <taxon>Pentapetalae</taxon>
        <taxon>rosids</taxon>
        <taxon>malvids</taxon>
        <taxon>Brassicales</taxon>
        <taxon>Brassicaceae</taxon>
        <taxon>Brassiceae</taxon>
        <taxon>Brassica</taxon>
    </lineage>
</organism>
<dbReference type="Proteomes" id="UP001295469">
    <property type="component" value="Chromosome C03"/>
</dbReference>
<evidence type="ECO:0000313" key="2">
    <source>
        <dbReference type="EMBL" id="CAF1708853.1"/>
    </source>
</evidence>
<feature type="transmembrane region" description="Helical" evidence="1">
    <location>
        <begin position="45"/>
        <end position="68"/>
    </location>
</feature>
<dbReference type="AlphaFoldDB" id="A0A816IHV9"/>
<protein>
    <submittedName>
        <fullName evidence="2">(rape) hypothetical protein</fullName>
    </submittedName>
</protein>
<name>A0A816IHV9_BRANA</name>
<accession>A0A816IHV9</accession>
<gene>
    <name evidence="2" type="ORF">DARMORV10_C03P70740.1</name>
</gene>
<reference evidence="2" key="1">
    <citation type="submission" date="2021-01" db="EMBL/GenBank/DDBJ databases">
        <authorList>
            <consortium name="Genoscope - CEA"/>
            <person name="William W."/>
        </authorList>
    </citation>
    <scope>NUCLEOTIDE SEQUENCE</scope>
</reference>
<dbReference type="EMBL" id="HG994367">
    <property type="protein sequence ID" value="CAF1708853.1"/>
    <property type="molecule type" value="Genomic_DNA"/>
</dbReference>
<keyword evidence="1" id="KW-0472">Membrane</keyword>
<keyword evidence="1" id="KW-1133">Transmembrane helix</keyword>
<keyword evidence="1" id="KW-0812">Transmembrane</keyword>
<evidence type="ECO:0000256" key="1">
    <source>
        <dbReference type="SAM" id="Phobius"/>
    </source>
</evidence>
<proteinExistence type="predicted"/>
<sequence>MLFFKYPMMGSSSRMLLDLAANQGTILTRAPVVSPVSRYTMDLTYFRLSFIGVFTIYYYIIESIYYIYKIRSDLEINDDFGTFWRY</sequence>